<evidence type="ECO:0000313" key="3">
    <source>
        <dbReference type="EMBL" id="TYB44886.1"/>
    </source>
</evidence>
<gene>
    <name evidence="3" type="ORF">FXF69_22400</name>
</gene>
<evidence type="ECO:0000256" key="1">
    <source>
        <dbReference type="ARBA" id="ARBA00008791"/>
    </source>
</evidence>
<dbReference type="Gene3D" id="3.40.50.620">
    <property type="entry name" value="HUPs"/>
    <property type="match status" value="2"/>
</dbReference>
<feature type="domain" description="UspA" evidence="2">
    <location>
        <begin position="27"/>
        <end position="161"/>
    </location>
</feature>
<sequence length="311" mass="31894">MPLFEGRRPGQAESDRKGRISGGAGLMINGVVVGYDGSKKGVQALDWAVEEARTRGVPLTVLHAWNVYVGGPVAVPVVDLQALGQETLDEGVEHVRKAAPELSVRGVLARGPAAAELIEAGRSADLIVLGPRGLGGFAGLVLGSVSAQVAAHAACPVVIVRGDLDTGPGRVVVGVDGSAASRSALELAFAEADAGGHSVHAVTAWESVPVKGLPPLADEDGMRAAAEARQARLMIPMRERHPGVDVRTEVLTGSPREVLLAASADARLLVVGSRGLGGFRGLLLGSVSQALVEHASCPVAVVHEPRPDQDA</sequence>
<dbReference type="Proteomes" id="UP000323380">
    <property type="component" value="Unassembled WGS sequence"/>
</dbReference>
<organism evidence="3 4">
    <name type="scientific">Actinomadura chibensis</name>
    <dbReference type="NCBI Taxonomy" id="392828"/>
    <lineage>
        <taxon>Bacteria</taxon>
        <taxon>Bacillati</taxon>
        <taxon>Actinomycetota</taxon>
        <taxon>Actinomycetes</taxon>
        <taxon>Streptosporangiales</taxon>
        <taxon>Thermomonosporaceae</taxon>
        <taxon>Actinomadura</taxon>
    </lineage>
</organism>
<accession>A0A5D0NK86</accession>
<dbReference type="SUPFAM" id="SSF52402">
    <property type="entry name" value="Adenine nucleotide alpha hydrolases-like"/>
    <property type="match status" value="2"/>
</dbReference>
<protein>
    <submittedName>
        <fullName evidence="3">Universal stress protein</fullName>
    </submittedName>
</protein>
<evidence type="ECO:0000313" key="4">
    <source>
        <dbReference type="Proteomes" id="UP000323380"/>
    </source>
</evidence>
<dbReference type="InterPro" id="IPR006016">
    <property type="entry name" value="UspA"/>
</dbReference>
<dbReference type="Pfam" id="PF00582">
    <property type="entry name" value="Usp"/>
    <property type="match status" value="2"/>
</dbReference>
<keyword evidence="4" id="KW-1185">Reference proteome</keyword>
<dbReference type="InterPro" id="IPR014729">
    <property type="entry name" value="Rossmann-like_a/b/a_fold"/>
</dbReference>
<dbReference type="EMBL" id="VSFG01000004">
    <property type="protein sequence ID" value="TYB44886.1"/>
    <property type="molecule type" value="Genomic_DNA"/>
</dbReference>
<dbReference type="PANTHER" id="PTHR46553">
    <property type="entry name" value="ADENINE NUCLEOTIDE ALPHA HYDROLASES-LIKE SUPERFAMILY PROTEIN"/>
    <property type="match status" value="1"/>
</dbReference>
<dbReference type="PANTHER" id="PTHR46553:SF3">
    <property type="entry name" value="ADENINE NUCLEOTIDE ALPHA HYDROLASES-LIKE SUPERFAMILY PROTEIN"/>
    <property type="match status" value="1"/>
</dbReference>
<dbReference type="AlphaFoldDB" id="A0A5D0NK86"/>
<dbReference type="STRING" id="1220554.GCA_001552135_02868"/>
<comment type="caution">
    <text evidence="3">The sequence shown here is derived from an EMBL/GenBank/DDBJ whole genome shotgun (WGS) entry which is preliminary data.</text>
</comment>
<evidence type="ECO:0000259" key="2">
    <source>
        <dbReference type="Pfam" id="PF00582"/>
    </source>
</evidence>
<dbReference type="InterPro" id="IPR006015">
    <property type="entry name" value="Universal_stress_UspA"/>
</dbReference>
<feature type="domain" description="UspA" evidence="2">
    <location>
        <begin position="170"/>
        <end position="303"/>
    </location>
</feature>
<proteinExistence type="inferred from homology"/>
<name>A0A5D0NK86_9ACTN</name>
<dbReference type="PRINTS" id="PR01438">
    <property type="entry name" value="UNVRSLSTRESS"/>
</dbReference>
<comment type="similarity">
    <text evidence="1">Belongs to the universal stress protein A family.</text>
</comment>
<reference evidence="3 4" key="1">
    <citation type="submission" date="2019-08" db="EMBL/GenBank/DDBJ databases">
        <title>Actinomadura sp. nov. CYP1-5 isolated from mountain soil.</title>
        <authorList>
            <person name="Songsumanus A."/>
            <person name="Kuncharoen N."/>
            <person name="Kudo T."/>
            <person name="Yuki M."/>
            <person name="Igarashi Y."/>
            <person name="Tanasupawat S."/>
        </authorList>
    </citation>
    <scope>NUCLEOTIDE SEQUENCE [LARGE SCALE GENOMIC DNA]</scope>
    <source>
        <strain evidence="3 4">JCM 14158</strain>
    </source>
</reference>